<dbReference type="PANTHER" id="PTHR43197:SF1">
    <property type="entry name" value="UTP--GLUCOSE-1-PHOSPHATE URIDYLYLTRANSFERASE"/>
    <property type="match status" value="1"/>
</dbReference>
<accession>A0A917KAA2</accession>
<comment type="caution">
    <text evidence="7">The sequence shown here is derived from an EMBL/GenBank/DDBJ whole genome shotgun (WGS) entry which is preliminary data.</text>
</comment>
<dbReference type="AlphaFoldDB" id="A0A917KAA2"/>
<dbReference type="InterPro" id="IPR005835">
    <property type="entry name" value="NTP_transferase_dom"/>
</dbReference>
<proteinExistence type="inferred from homology"/>
<evidence type="ECO:0000256" key="2">
    <source>
        <dbReference type="ARBA" id="ARBA00012415"/>
    </source>
</evidence>
<dbReference type="InterPro" id="IPR005771">
    <property type="entry name" value="GalU_uridylyltTrfase_bac/arc"/>
</dbReference>
<comment type="catalytic activity">
    <reaction evidence="5">
        <text>alpha-D-glucose 1-phosphate + UTP + H(+) = UDP-alpha-D-glucose + diphosphate</text>
        <dbReference type="Rhea" id="RHEA:19889"/>
        <dbReference type="ChEBI" id="CHEBI:15378"/>
        <dbReference type="ChEBI" id="CHEBI:33019"/>
        <dbReference type="ChEBI" id="CHEBI:46398"/>
        <dbReference type="ChEBI" id="CHEBI:58601"/>
        <dbReference type="ChEBI" id="CHEBI:58885"/>
        <dbReference type="EC" id="2.7.7.9"/>
    </reaction>
</comment>
<evidence type="ECO:0000259" key="6">
    <source>
        <dbReference type="Pfam" id="PF00483"/>
    </source>
</evidence>
<evidence type="ECO:0000313" key="8">
    <source>
        <dbReference type="Proteomes" id="UP000597989"/>
    </source>
</evidence>
<reference evidence="7 8" key="1">
    <citation type="journal article" date="2014" name="Int. J. Syst. Evol. Microbiol.">
        <title>Complete genome sequence of Corynebacterium casei LMG S-19264T (=DSM 44701T), isolated from a smear-ripened cheese.</title>
        <authorList>
            <consortium name="US DOE Joint Genome Institute (JGI-PGF)"/>
            <person name="Walter F."/>
            <person name="Albersmeier A."/>
            <person name="Kalinowski J."/>
            <person name="Ruckert C."/>
        </authorList>
    </citation>
    <scope>NUCLEOTIDE SEQUENCE [LARGE SCALE GENOMIC DNA]</scope>
    <source>
        <strain evidence="7 8">CGMCC 4.7206</strain>
    </source>
</reference>
<dbReference type="GO" id="GO:0006011">
    <property type="term" value="P:UDP-alpha-D-glucose metabolic process"/>
    <property type="evidence" value="ECO:0007669"/>
    <property type="project" value="InterPro"/>
</dbReference>
<gene>
    <name evidence="7" type="ORF">GCM10011581_48460</name>
</gene>
<keyword evidence="4 7" id="KW-0548">Nucleotidyltransferase</keyword>
<dbReference type="SUPFAM" id="SSF53448">
    <property type="entry name" value="Nucleotide-diphospho-sugar transferases"/>
    <property type="match status" value="1"/>
</dbReference>
<dbReference type="EC" id="2.7.7.9" evidence="2"/>
<evidence type="ECO:0000256" key="5">
    <source>
        <dbReference type="ARBA" id="ARBA00048128"/>
    </source>
</evidence>
<feature type="domain" description="Nucleotidyl transferase" evidence="6">
    <location>
        <begin position="8"/>
        <end position="250"/>
    </location>
</feature>
<evidence type="ECO:0000256" key="1">
    <source>
        <dbReference type="ARBA" id="ARBA00006890"/>
    </source>
</evidence>
<organism evidence="7 8">
    <name type="scientific">Saccharopolyspora thermophila</name>
    <dbReference type="NCBI Taxonomy" id="89367"/>
    <lineage>
        <taxon>Bacteria</taxon>
        <taxon>Bacillati</taxon>
        <taxon>Actinomycetota</taxon>
        <taxon>Actinomycetes</taxon>
        <taxon>Pseudonocardiales</taxon>
        <taxon>Pseudonocardiaceae</taxon>
        <taxon>Saccharopolyspora</taxon>
    </lineage>
</organism>
<evidence type="ECO:0000256" key="4">
    <source>
        <dbReference type="ARBA" id="ARBA00022695"/>
    </source>
</evidence>
<dbReference type="PANTHER" id="PTHR43197">
    <property type="entry name" value="UTP--GLUCOSE-1-PHOSPHATE URIDYLYLTRANSFERASE"/>
    <property type="match status" value="1"/>
</dbReference>
<sequence length="265" mass="28351">MISSSFPALVTAAGAATRFRPFSRCVPKEMLPVGSIPAVEHVIAECLAAGASEVVVVTRPGDSTIPEHVGQLRSEGAPVETIEEDLDHGYGNAAPLLSLRHRLTNCDAFAVAFGDDLLLGEPTPGYNLATMRQRSVDAEAMIAGQMIPVGAVESFGIIDIEPQQPNRVRSIRQRPHPGEVGEPLAVVSRLILRPSIFDHLAASEQARGEVDLGIAVGNLASVARVAVHRITGSWVTVGDPLHYLDALKTYWQLDPAQPTYREGQS</sequence>
<keyword evidence="3" id="KW-0808">Transferase</keyword>
<evidence type="ECO:0000256" key="3">
    <source>
        <dbReference type="ARBA" id="ARBA00022679"/>
    </source>
</evidence>
<dbReference type="Proteomes" id="UP000597989">
    <property type="component" value="Unassembled WGS sequence"/>
</dbReference>
<protein>
    <recommendedName>
        <fullName evidence="2">UTP--glucose-1-phosphate uridylyltransferase</fullName>
        <ecNumber evidence="2">2.7.7.9</ecNumber>
    </recommendedName>
</protein>
<dbReference type="Pfam" id="PF00483">
    <property type="entry name" value="NTP_transferase"/>
    <property type="match status" value="1"/>
</dbReference>
<dbReference type="InterPro" id="IPR029044">
    <property type="entry name" value="Nucleotide-diphossugar_trans"/>
</dbReference>
<name>A0A917KAA2_9PSEU</name>
<evidence type="ECO:0000313" key="7">
    <source>
        <dbReference type="EMBL" id="GGJ05711.1"/>
    </source>
</evidence>
<dbReference type="GO" id="GO:0003983">
    <property type="term" value="F:UTP:glucose-1-phosphate uridylyltransferase activity"/>
    <property type="evidence" value="ECO:0007669"/>
    <property type="project" value="UniProtKB-EC"/>
</dbReference>
<dbReference type="EMBL" id="BMMT01000025">
    <property type="protein sequence ID" value="GGJ05711.1"/>
    <property type="molecule type" value="Genomic_DNA"/>
</dbReference>
<dbReference type="Gene3D" id="3.90.550.10">
    <property type="entry name" value="Spore Coat Polysaccharide Biosynthesis Protein SpsA, Chain A"/>
    <property type="match status" value="1"/>
</dbReference>
<comment type="similarity">
    <text evidence="1">Belongs to the UDPGP type 2 family.</text>
</comment>
<dbReference type="RefSeq" id="WP_188991584.1">
    <property type="nucleotide sequence ID" value="NZ_BMMT01000025.1"/>
</dbReference>